<dbReference type="InterPro" id="IPR010261">
    <property type="entry name" value="Tir_chaperone"/>
</dbReference>
<dbReference type="AlphaFoldDB" id="A0A947D950"/>
<dbReference type="GO" id="GO:0030254">
    <property type="term" value="P:protein secretion by the type III secretion system"/>
    <property type="evidence" value="ECO:0007669"/>
    <property type="project" value="InterPro"/>
</dbReference>
<dbReference type="CDD" id="cd16364">
    <property type="entry name" value="T3SC_I-like"/>
    <property type="match status" value="1"/>
</dbReference>
<evidence type="ECO:0000313" key="1">
    <source>
        <dbReference type="EMBL" id="MBT9290317.1"/>
    </source>
</evidence>
<organism evidence="1 2">
    <name type="scientific">Prosthecodimorpha staleyi</name>
    <dbReference type="NCBI Taxonomy" id="2840188"/>
    <lineage>
        <taxon>Bacteria</taxon>
        <taxon>Pseudomonadati</taxon>
        <taxon>Pseudomonadota</taxon>
        <taxon>Alphaproteobacteria</taxon>
        <taxon>Hyphomicrobiales</taxon>
        <taxon>Ancalomicrobiaceae</taxon>
        <taxon>Prosthecodimorpha</taxon>
    </lineage>
</organism>
<keyword evidence="2" id="KW-1185">Reference proteome</keyword>
<reference evidence="1 2" key="1">
    <citation type="submission" date="2021-06" db="EMBL/GenBank/DDBJ databases">
        <authorList>
            <person name="Grouzdev D.S."/>
            <person name="Koziaeva V."/>
        </authorList>
    </citation>
    <scope>NUCLEOTIDE SEQUENCE [LARGE SCALE GENOMIC DNA]</scope>
    <source>
        <strain evidence="1 2">22</strain>
    </source>
</reference>
<dbReference type="Pfam" id="PF05932">
    <property type="entry name" value="CesT"/>
    <property type="match status" value="1"/>
</dbReference>
<comment type="caution">
    <text evidence="1">The sequence shown here is derived from an EMBL/GenBank/DDBJ whole genome shotgun (WGS) entry which is preliminary data.</text>
</comment>
<protein>
    <submittedName>
        <fullName evidence="1">Type III secretion system chaperone</fullName>
    </submittedName>
</protein>
<sequence>MTAEPEILARLAGGLGLELGFDDDGAITAQVADGLDVTLDVSRDGSEALMVCDLGTLDRGDTARNAMLDLLDANPRLAALGTGTYARDAASGGVALVGRRPLVGLDPDRFEAWFGDFVDAALAGRTVVGLPPMESEAAEYAEERDDFRGILSAEALLGLS</sequence>
<dbReference type="EMBL" id="JAHHZF010000005">
    <property type="protein sequence ID" value="MBT9290317.1"/>
    <property type="molecule type" value="Genomic_DNA"/>
</dbReference>
<evidence type="ECO:0000313" key="2">
    <source>
        <dbReference type="Proteomes" id="UP000766595"/>
    </source>
</evidence>
<name>A0A947D950_9HYPH</name>
<gene>
    <name evidence="1" type="ORF">KL771_12665</name>
</gene>
<dbReference type="Proteomes" id="UP000766595">
    <property type="component" value="Unassembled WGS sequence"/>
</dbReference>
<dbReference type="RefSeq" id="WP_261968915.1">
    <property type="nucleotide sequence ID" value="NZ_JAHHZF010000005.1"/>
</dbReference>
<dbReference type="Gene3D" id="3.30.1460.10">
    <property type="match status" value="1"/>
</dbReference>
<dbReference type="SUPFAM" id="SSF69635">
    <property type="entry name" value="Type III secretory system chaperone-like"/>
    <property type="match status" value="1"/>
</dbReference>
<accession>A0A947D950</accession>
<proteinExistence type="predicted"/>